<gene>
    <name evidence="1" type="ORF">LCGC14_2743130</name>
</gene>
<feature type="non-terminal residue" evidence="1">
    <location>
        <position position="98"/>
    </location>
</feature>
<reference evidence="1" key="1">
    <citation type="journal article" date="2015" name="Nature">
        <title>Complex archaea that bridge the gap between prokaryotes and eukaryotes.</title>
        <authorList>
            <person name="Spang A."/>
            <person name="Saw J.H."/>
            <person name="Jorgensen S.L."/>
            <person name="Zaremba-Niedzwiedzka K."/>
            <person name="Martijn J."/>
            <person name="Lind A.E."/>
            <person name="van Eijk R."/>
            <person name="Schleper C."/>
            <person name="Guy L."/>
            <person name="Ettema T.J."/>
        </authorList>
    </citation>
    <scope>NUCLEOTIDE SEQUENCE</scope>
</reference>
<proteinExistence type="predicted"/>
<accession>A0A0F8Z3Z0</accession>
<organism evidence="1">
    <name type="scientific">marine sediment metagenome</name>
    <dbReference type="NCBI Taxonomy" id="412755"/>
    <lineage>
        <taxon>unclassified sequences</taxon>
        <taxon>metagenomes</taxon>
        <taxon>ecological metagenomes</taxon>
    </lineage>
</organism>
<protein>
    <submittedName>
        <fullName evidence="1">Uncharacterized protein</fullName>
    </submittedName>
</protein>
<name>A0A0F8Z3Z0_9ZZZZ</name>
<dbReference type="AlphaFoldDB" id="A0A0F8Z3Z0"/>
<comment type="caution">
    <text evidence="1">The sequence shown here is derived from an EMBL/GenBank/DDBJ whole genome shotgun (WGS) entry which is preliminary data.</text>
</comment>
<evidence type="ECO:0000313" key="1">
    <source>
        <dbReference type="EMBL" id="KKK88443.1"/>
    </source>
</evidence>
<dbReference type="EMBL" id="LAZR01049950">
    <property type="protein sequence ID" value="KKK88443.1"/>
    <property type="molecule type" value="Genomic_DNA"/>
</dbReference>
<sequence>MPVHIKLGGAWQQVDAANIKPITGGGAWRVPNQIHVKVAGAWKACLASGPTVSAQANGANNFRFAANCYAGVEFRVDGTEWECLNTGVWSSPQGDWLD</sequence>